<comment type="caution">
    <text evidence="3">The sequence shown here is derived from an EMBL/GenBank/DDBJ whole genome shotgun (WGS) entry which is preliminary data.</text>
</comment>
<proteinExistence type="predicted"/>
<dbReference type="STRING" id="1304275.C41B8_17471"/>
<dbReference type="EMBL" id="APNK01000045">
    <property type="protein sequence ID" value="KEZ75942.1"/>
    <property type="molecule type" value="Genomic_DNA"/>
</dbReference>
<dbReference type="AlphaFoldDB" id="A0A084IGV8"/>
<evidence type="ECO:0000313" key="4">
    <source>
        <dbReference type="Proteomes" id="UP000028302"/>
    </source>
</evidence>
<protein>
    <submittedName>
        <fullName evidence="3">Uncharacterized protein</fullName>
    </submittedName>
</protein>
<gene>
    <name evidence="3" type="ORF">C41B8_17471</name>
</gene>
<organism evidence="3 4">
    <name type="scientific">Salinisphaera hydrothermalis (strain C41B8)</name>
    <dbReference type="NCBI Taxonomy" id="1304275"/>
    <lineage>
        <taxon>Bacteria</taxon>
        <taxon>Pseudomonadati</taxon>
        <taxon>Pseudomonadota</taxon>
        <taxon>Gammaproteobacteria</taxon>
        <taxon>Salinisphaerales</taxon>
        <taxon>Salinisphaeraceae</taxon>
        <taxon>Salinisphaera</taxon>
    </lineage>
</organism>
<feature type="signal peptide" evidence="2">
    <location>
        <begin position="1"/>
        <end position="25"/>
    </location>
</feature>
<feature type="chain" id="PRO_5001776451" evidence="2">
    <location>
        <begin position="26"/>
        <end position="109"/>
    </location>
</feature>
<name>A0A084IGV8_SALHC</name>
<evidence type="ECO:0000313" key="3">
    <source>
        <dbReference type="EMBL" id="KEZ75942.1"/>
    </source>
</evidence>
<reference evidence="3 4" key="1">
    <citation type="submission" date="2013-03" db="EMBL/GenBank/DDBJ databases">
        <title>Salinisphaera hydrothermalis C41B8 Genome Sequencing.</title>
        <authorList>
            <person name="Li C."/>
            <person name="Lai Q."/>
            <person name="Shao Z."/>
        </authorList>
    </citation>
    <scope>NUCLEOTIDE SEQUENCE [LARGE SCALE GENOMIC DNA]</scope>
    <source>
        <strain evidence="3 4">C41B8</strain>
    </source>
</reference>
<feature type="region of interest" description="Disordered" evidence="1">
    <location>
        <begin position="32"/>
        <end position="58"/>
    </location>
</feature>
<sequence>MALIKGVLALCLLCNALAWSIHVDAAPVDGATPPAVQADAGDASSSSISDVGATSTDISDHCSHGELHFVGIILTFTAAVAARPALLVPNRGRHYVEPGPDPFVTPPIA</sequence>
<keyword evidence="4" id="KW-1185">Reference proteome</keyword>
<dbReference type="Proteomes" id="UP000028302">
    <property type="component" value="Unassembled WGS sequence"/>
</dbReference>
<keyword evidence="2" id="KW-0732">Signal</keyword>
<evidence type="ECO:0000256" key="2">
    <source>
        <dbReference type="SAM" id="SignalP"/>
    </source>
</evidence>
<feature type="compositionally biased region" description="Low complexity" evidence="1">
    <location>
        <begin position="35"/>
        <end position="56"/>
    </location>
</feature>
<accession>A0A084IGV8</accession>
<evidence type="ECO:0000256" key="1">
    <source>
        <dbReference type="SAM" id="MobiDB-lite"/>
    </source>
</evidence>
<dbReference type="RefSeq" id="WP_037341210.1">
    <property type="nucleotide sequence ID" value="NZ_APNK01000045.1"/>
</dbReference>